<reference evidence="2 3" key="1">
    <citation type="submission" date="2014-06" db="EMBL/GenBank/DDBJ databases">
        <title>Genome evolution of avian class.</title>
        <authorList>
            <person name="Zhang G."/>
            <person name="Li C."/>
        </authorList>
    </citation>
    <scope>NUCLEOTIDE SEQUENCE [LARGE SCALE GENOMIC DNA]</scope>
    <source>
        <strain evidence="2">BGI_N309</strain>
    </source>
</reference>
<evidence type="ECO:0000256" key="1">
    <source>
        <dbReference type="SAM" id="Coils"/>
    </source>
</evidence>
<feature type="coiled-coil region" evidence="1">
    <location>
        <begin position="3"/>
        <end position="61"/>
    </location>
</feature>
<dbReference type="Proteomes" id="UP000053641">
    <property type="component" value="Unassembled WGS sequence"/>
</dbReference>
<feature type="non-terminal residue" evidence="2">
    <location>
        <position position="90"/>
    </location>
</feature>
<dbReference type="EMBL" id="KL888235">
    <property type="protein sequence ID" value="KGL75579.1"/>
    <property type="molecule type" value="Genomic_DNA"/>
</dbReference>
<gene>
    <name evidence="2" type="ORF">N309_13514</name>
</gene>
<keyword evidence="1" id="KW-0175">Coiled coil</keyword>
<evidence type="ECO:0000313" key="2">
    <source>
        <dbReference type="EMBL" id="KGL75579.1"/>
    </source>
</evidence>
<dbReference type="GO" id="GO:0051988">
    <property type="term" value="P:regulation of attachment of spindle microtubules to kinetochore"/>
    <property type="evidence" value="ECO:0007669"/>
    <property type="project" value="InterPro"/>
</dbReference>
<accession>A0A099YZF1</accession>
<dbReference type="GO" id="GO:0051301">
    <property type="term" value="P:cell division"/>
    <property type="evidence" value="ECO:0007669"/>
    <property type="project" value="InterPro"/>
</dbReference>
<dbReference type="PANTHER" id="PTHR15347">
    <property type="entry name" value="SPERM-ASSOCIATED ANTIGEN 5"/>
    <property type="match status" value="1"/>
</dbReference>
<sequence length="90" mass="10336">MLRSQLLEAEAKLTSTLAALQERSRQHEELQDSHRCLKEEHAALHKEQESTKAELQDLQLRRVKVSQCSVDIAESKQRLQDLTDCLRAAL</sequence>
<keyword evidence="3" id="KW-1185">Reference proteome</keyword>
<proteinExistence type="predicted"/>
<protein>
    <submittedName>
        <fullName evidence="2">Uncharacterized protein</fullName>
    </submittedName>
</protein>
<dbReference type="PANTHER" id="PTHR15347:SF1">
    <property type="entry name" value="SPERM-ASSOCIATED ANTIGEN 5"/>
    <property type="match status" value="1"/>
</dbReference>
<dbReference type="InterPro" id="IPR028728">
    <property type="entry name" value="Astrin"/>
</dbReference>
<name>A0A099YZF1_TINGU</name>
<dbReference type="STRING" id="94827.A0A099YZF1"/>
<dbReference type="AlphaFoldDB" id="A0A099YZF1"/>
<evidence type="ECO:0000313" key="3">
    <source>
        <dbReference type="Proteomes" id="UP000053641"/>
    </source>
</evidence>
<organism evidence="2 3">
    <name type="scientific">Tinamus guttatus</name>
    <name type="common">White-throated tinamou</name>
    <dbReference type="NCBI Taxonomy" id="94827"/>
    <lineage>
        <taxon>Eukaryota</taxon>
        <taxon>Metazoa</taxon>
        <taxon>Chordata</taxon>
        <taxon>Craniata</taxon>
        <taxon>Vertebrata</taxon>
        <taxon>Euteleostomi</taxon>
        <taxon>Archelosauria</taxon>
        <taxon>Archosauria</taxon>
        <taxon>Dinosauria</taxon>
        <taxon>Saurischia</taxon>
        <taxon>Theropoda</taxon>
        <taxon>Coelurosauria</taxon>
        <taxon>Aves</taxon>
        <taxon>Palaeognathae</taxon>
        <taxon>Tinamiformes</taxon>
        <taxon>Tinamidae</taxon>
        <taxon>Tinamus</taxon>
    </lineage>
</organism>